<evidence type="ECO:0000313" key="1">
    <source>
        <dbReference type="EMBL" id="CBX98142.1"/>
    </source>
</evidence>
<dbReference type="EMBL" id="FP929133">
    <property type="protein sequence ID" value="CBX98142.1"/>
    <property type="molecule type" value="Genomic_DNA"/>
</dbReference>
<reference evidence="2" key="1">
    <citation type="journal article" date="2011" name="Nat. Commun.">
        <title>Effector diversification within compartments of the Leptosphaeria maculans genome affected by Repeat-Induced Point mutations.</title>
        <authorList>
            <person name="Rouxel T."/>
            <person name="Grandaubert J."/>
            <person name="Hane J.K."/>
            <person name="Hoede C."/>
            <person name="van de Wouw A.P."/>
            <person name="Couloux A."/>
            <person name="Dominguez V."/>
            <person name="Anthouard V."/>
            <person name="Bally P."/>
            <person name="Bourras S."/>
            <person name="Cozijnsen A.J."/>
            <person name="Ciuffetti L.M."/>
            <person name="Degrave A."/>
            <person name="Dilmaghani A."/>
            <person name="Duret L."/>
            <person name="Fudal I."/>
            <person name="Goodwin S.B."/>
            <person name="Gout L."/>
            <person name="Glaser N."/>
            <person name="Linglin J."/>
            <person name="Kema G.H.J."/>
            <person name="Lapalu N."/>
            <person name="Lawrence C.B."/>
            <person name="May K."/>
            <person name="Meyer M."/>
            <person name="Ollivier B."/>
            <person name="Poulain J."/>
            <person name="Schoch C.L."/>
            <person name="Simon A."/>
            <person name="Spatafora J.W."/>
            <person name="Stachowiak A."/>
            <person name="Turgeon B.G."/>
            <person name="Tyler B.M."/>
            <person name="Vincent D."/>
            <person name="Weissenbach J."/>
            <person name="Amselem J."/>
            <person name="Quesneville H."/>
            <person name="Oliver R.P."/>
            <person name="Wincker P."/>
            <person name="Balesdent M.-H."/>
            <person name="Howlett B.J."/>
        </authorList>
    </citation>
    <scope>NUCLEOTIDE SEQUENCE [LARGE SCALE GENOMIC DNA]</scope>
    <source>
        <strain evidence="2">JN3 / isolate v23.1.3 / race Av1-4-5-6-7-8</strain>
    </source>
</reference>
<organism evidence="2">
    <name type="scientific">Leptosphaeria maculans (strain JN3 / isolate v23.1.3 / race Av1-4-5-6-7-8)</name>
    <name type="common">Blackleg fungus</name>
    <name type="synonym">Phoma lingam</name>
    <dbReference type="NCBI Taxonomy" id="985895"/>
    <lineage>
        <taxon>Eukaryota</taxon>
        <taxon>Fungi</taxon>
        <taxon>Dikarya</taxon>
        <taxon>Ascomycota</taxon>
        <taxon>Pezizomycotina</taxon>
        <taxon>Dothideomycetes</taxon>
        <taxon>Pleosporomycetidae</taxon>
        <taxon>Pleosporales</taxon>
        <taxon>Pleosporineae</taxon>
        <taxon>Leptosphaeriaceae</taxon>
        <taxon>Plenodomus</taxon>
        <taxon>Plenodomus lingam/Leptosphaeria maculans species complex</taxon>
    </lineage>
</organism>
<dbReference type="Proteomes" id="UP000002668">
    <property type="component" value="Genome"/>
</dbReference>
<proteinExistence type="predicted"/>
<keyword evidence="2" id="KW-1185">Reference proteome</keyword>
<dbReference type="AlphaFoldDB" id="E5A3C9"/>
<dbReference type="HOGENOM" id="CLU_2638510_0_0_1"/>
<gene>
    <name evidence="1" type="ORF">LEMA_P095510.1</name>
</gene>
<sequence>MRQRIDKAVSPAHREAIAEIPSTWLYHTNAISKHRGHAIILSNFSLIVVPSLHWRGSSEVRMLLVAQTDQITLVFAV</sequence>
<protein>
    <submittedName>
        <fullName evidence="1">Uncharacterized protein</fullName>
    </submittedName>
</protein>
<evidence type="ECO:0000313" key="2">
    <source>
        <dbReference type="Proteomes" id="UP000002668"/>
    </source>
</evidence>
<name>E5A3C9_LEPMJ</name>
<accession>E5A3C9</accession>
<dbReference type="InParanoid" id="E5A3C9"/>
<dbReference type="VEuPathDB" id="FungiDB:LEMA_P095510.1"/>